<evidence type="ECO:0000256" key="1">
    <source>
        <dbReference type="SAM" id="MobiDB-lite"/>
    </source>
</evidence>
<name>F3QY41_9BACT</name>
<evidence type="ECO:0000313" key="3">
    <source>
        <dbReference type="Proteomes" id="UP000005546"/>
    </source>
</evidence>
<organism evidence="2 3">
    <name type="scientific">Paraprevotella xylaniphila YIT 11841</name>
    <dbReference type="NCBI Taxonomy" id="762982"/>
    <lineage>
        <taxon>Bacteria</taxon>
        <taxon>Pseudomonadati</taxon>
        <taxon>Bacteroidota</taxon>
        <taxon>Bacteroidia</taxon>
        <taxon>Bacteroidales</taxon>
        <taxon>Prevotellaceae</taxon>
        <taxon>Paraprevotella</taxon>
    </lineage>
</organism>
<feature type="region of interest" description="Disordered" evidence="1">
    <location>
        <begin position="32"/>
        <end position="52"/>
    </location>
</feature>
<evidence type="ECO:0000313" key="2">
    <source>
        <dbReference type="EMBL" id="EGG50687.1"/>
    </source>
</evidence>
<dbReference type="EMBL" id="AFBR01000092">
    <property type="protein sequence ID" value="EGG50687.1"/>
    <property type="molecule type" value="Genomic_DNA"/>
</dbReference>
<comment type="caution">
    <text evidence="2">The sequence shown here is derived from an EMBL/GenBank/DDBJ whole genome shotgun (WGS) entry which is preliminary data.</text>
</comment>
<keyword evidence="3" id="KW-1185">Reference proteome</keyword>
<dbReference type="AlphaFoldDB" id="F3QY41"/>
<dbReference type="HOGENOM" id="CLU_3082893_0_0_10"/>
<dbReference type="Proteomes" id="UP000005546">
    <property type="component" value="Unassembled WGS sequence"/>
</dbReference>
<dbReference type="STRING" id="762982.HMPREF9442_03132"/>
<feature type="compositionally biased region" description="Polar residues" evidence="1">
    <location>
        <begin position="39"/>
        <end position="52"/>
    </location>
</feature>
<gene>
    <name evidence="2" type="ORF">HMPREF9442_03132</name>
</gene>
<sequence length="52" mass="6076">MEVIPRPIFMYALHHNFHKTSYFSVSKSNPLIHNRTRNKNQSPQNGKSFCGD</sequence>
<protein>
    <submittedName>
        <fullName evidence="2">Uncharacterized protein</fullName>
    </submittedName>
</protein>
<accession>F3QY41</accession>
<reference evidence="2 3" key="1">
    <citation type="submission" date="2011-02" db="EMBL/GenBank/DDBJ databases">
        <authorList>
            <person name="Weinstock G."/>
            <person name="Sodergren E."/>
            <person name="Clifton S."/>
            <person name="Fulton L."/>
            <person name="Fulton B."/>
            <person name="Courtney L."/>
            <person name="Fronick C."/>
            <person name="Harrison M."/>
            <person name="Strong C."/>
            <person name="Farmer C."/>
            <person name="Delahaunty K."/>
            <person name="Markovic C."/>
            <person name="Hall O."/>
            <person name="Minx P."/>
            <person name="Tomlinson C."/>
            <person name="Mitreva M."/>
            <person name="Hou S."/>
            <person name="Chen J."/>
            <person name="Wollam A."/>
            <person name="Pepin K.H."/>
            <person name="Johnson M."/>
            <person name="Bhonagiri V."/>
            <person name="Zhang X."/>
            <person name="Suruliraj S."/>
            <person name="Warren W."/>
            <person name="Chinwalla A."/>
            <person name="Mardis E.R."/>
            <person name="Wilson R.K."/>
        </authorList>
    </citation>
    <scope>NUCLEOTIDE SEQUENCE [LARGE SCALE GENOMIC DNA]</scope>
    <source>
        <strain evidence="2 3">YIT 11841</strain>
    </source>
</reference>
<proteinExistence type="predicted"/>